<dbReference type="OrthoDB" id="8901552at2"/>
<dbReference type="InterPro" id="IPR029063">
    <property type="entry name" value="SAM-dependent_MTases_sf"/>
</dbReference>
<dbReference type="RefSeq" id="WP_111547723.1">
    <property type="nucleotide sequence ID" value="NZ_MZXV01000064.1"/>
</dbReference>
<dbReference type="EMBL" id="MZXV01000064">
    <property type="protein sequence ID" value="PZV34886.1"/>
    <property type="molecule type" value="Genomic_DNA"/>
</dbReference>
<evidence type="ECO:0000256" key="3">
    <source>
        <dbReference type="ARBA" id="ARBA00022603"/>
    </source>
</evidence>
<gene>
    <name evidence="8" type="ORF">B5V02_30165</name>
</gene>
<dbReference type="GO" id="GO:0015667">
    <property type="term" value="F:site-specific DNA-methyltransferase (cytosine-N4-specific) activity"/>
    <property type="evidence" value="ECO:0007669"/>
    <property type="project" value="UniProtKB-EC"/>
</dbReference>
<keyword evidence="5" id="KW-0949">S-adenosyl-L-methionine</keyword>
<dbReference type="GO" id="GO:0009307">
    <property type="term" value="P:DNA restriction-modification system"/>
    <property type="evidence" value="ECO:0007669"/>
    <property type="project" value="UniProtKB-KW"/>
</dbReference>
<evidence type="ECO:0000313" key="8">
    <source>
        <dbReference type="EMBL" id="PZV34886.1"/>
    </source>
</evidence>
<dbReference type="Proteomes" id="UP000248616">
    <property type="component" value="Unassembled WGS sequence"/>
</dbReference>
<reference evidence="9" key="1">
    <citation type="submission" date="2017-03" db="EMBL/GenBank/DDBJ databases">
        <authorList>
            <person name="Safronova V.I."/>
            <person name="Sazanova A.L."/>
            <person name="Chirak E.R."/>
        </authorList>
    </citation>
    <scope>NUCLEOTIDE SEQUENCE [LARGE SCALE GENOMIC DNA]</scope>
    <source>
        <strain evidence="9">Ach-343</strain>
    </source>
</reference>
<name>A0A2W7DUK8_9HYPH</name>
<evidence type="ECO:0000256" key="6">
    <source>
        <dbReference type="ARBA" id="ARBA00022747"/>
    </source>
</evidence>
<organism evidence="8 9">
    <name type="scientific">Mesorhizobium kowhaii</name>
    <dbReference type="NCBI Taxonomy" id="1300272"/>
    <lineage>
        <taxon>Bacteria</taxon>
        <taxon>Pseudomonadati</taxon>
        <taxon>Pseudomonadota</taxon>
        <taxon>Alphaproteobacteria</taxon>
        <taxon>Hyphomicrobiales</taxon>
        <taxon>Phyllobacteriaceae</taxon>
        <taxon>Mesorhizobium</taxon>
    </lineage>
</organism>
<evidence type="ECO:0000256" key="7">
    <source>
        <dbReference type="ARBA" id="ARBA00049120"/>
    </source>
</evidence>
<dbReference type="EC" id="2.1.1.113" evidence="2"/>
<comment type="catalytic activity">
    <reaction evidence="7">
        <text>a 2'-deoxycytidine in DNA + S-adenosyl-L-methionine = an N(4)-methyl-2'-deoxycytidine in DNA + S-adenosyl-L-homocysteine + H(+)</text>
        <dbReference type="Rhea" id="RHEA:16857"/>
        <dbReference type="Rhea" id="RHEA-COMP:11369"/>
        <dbReference type="Rhea" id="RHEA-COMP:13674"/>
        <dbReference type="ChEBI" id="CHEBI:15378"/>
        <dbReference type="ChEBI" id="CHEBI:57856"/>
        <dbReference type="ChEBI" id="CHEBI:59789"/>
        <dbReference type="ChEBI" id="CHEBI:85452"/>
        <dbReference type="ChEBI" id="CHEBI:137933"/>
        <dbReference type="EC" id="2.1.1.113"/>
    </reaction>
</comment>
<sequence>MIRSIHPFPARMAPELALEKLNELSSAGLVLDPMAGSGTVLRQATDLGHQAIGFDMDPLAVLMTRVLTASVNDALVLDLAERVNKRIDALSVDEAFLPWMDNDPETVAFADFWFADPQKAELRRIACALDQLSAELTSPDEHLAIDLLKIALSRLIITKDKGASLARDVSHSRPHRVATSNDFAVRPMFDRSINAVRKRLSEAPPPGGAAITLGDARTLTSVADASVDAVLTSPPYLNAIDYMRGHRLSLIWLGHRLRDLRAIRSNSIGAERAPDKADEAIELATMQAAMGEIDQLPTKFASMIARYVQDIRLMVGEIARVLKAGARATFVVGNSCLREVFIRNSEAVATAARLAGLTLISETERPLPLRSRYLPMTSEPLGKRMRTETILTFART</sequence>
<evidence type="ECO:0000256" key="2">
    <source>
        <dbReference type="ARBA" id="ARBA00012185"/>
    </source>
</evidence>
<dbReference type="InterPro" id="IPR017985">
    <property type="entry name" value="MeTrfase_CN4_CS"/>
</dbReference>
<keyword evidence="9" id="KW-1185">Reference proteome</keyword>
<keyword evidence="6" id="KW-0680">Restriction system</keyword>
<dbReference type="GO" id="GO:0003677">
    <property type="term" value="F:DNA binding"/>
    <property type="evidence" value="ECO:0007669"/>
    <property type="project" value="InterPro"/>
</dbReference>
<protein>
    <recommendedName>
        <fullName evidence="2">site-specific DNA-methyltransferase (cytosine-N(4)-specific)</fullName>
        <ecNumber evidence="2">2.1.1.113</ecNumber>
    </recommendedName>
</protein>
<dbReference type="Gene3D" id="3.40.50.150">
    <property type="entry name" value="Vaccinia Virus protein VP39"/>
    <property type="match status" value="2"/>
</dbReference>
<dbReference type="GO" id="GO:0032259">
    <property type="term" value="P:methylation"/>
    <property type="evidence" value="ECO:0007669"/>
    <property type="project" value="UniProtKB-KW"/>
</dbReference>
<accession>A0A2W7DUK8</accession>
<dbReference type="PROSITE" id="PS00093">
    <property type="entry name" value="N4_MTASE"/>
    <property type="match status" value="1"/>
</dbReference>
<evidence type="ECO:0000313" key="9">
    <source>
        <dbReference type="Proteomes" id="UP000248616"/>
    </source>
</evidence>
<proteinExistence type="inferred from homology"/>
<dbReference type="SUPFAM" id="SSF53335">
    <property type="entry name" value="S-adenosyl-L-methionine-dependent methyltransferases"/>
    <property type="match status" value="2"/>
</dbReference>
<evidence type="ECO:0000256" key="1">
    <source>
        <dbReference type="ARBA" id="ARBA00010203"/>
    </source>
</evidence>
<keyword evidence="4" id="KW-0808">Transferase</keyword>
<evidence type="ECO:0000256" key="5">
    <source>
        <dbReference type="ARBA" id="ARBA00022691"/>
    </source>
</evidence>
<keyword evidence="3" id="KW-0489">Methyltransferase</keyword>
<dbReference type="AlphaFoldDB" id="A0A2W7DUK8"/>
<comment type="similarity">
    <text evidence="1">Belongs to the N(4)/N(6)-methyltransferase family. N(4) subfamily.</text>
</comment>
<comment type="caution">
    <text evidence="8">The sequence shown here is derived from an EMBL/GenBank/DDBJ whole genome shotgun (WGS) entry which is preliminary data.</text>
</comment>
<evidence type="ECO:0000256" key="4">
    <source>
        <dbReference type="ARBA" id="ARBA00022679"/>
    </source>
</evidence>